<dbReference type="CDD" id="cd08771">
    <property type="entry name" value="DLP_1"/>
    <property type="match status" value="1"/>
</dbReference>
<dbReference type="Proteomes" id="UP000286045">
    <property type="component" value="Unassembled WGS sequence"/>
</dbReference>
<dbReference type="GO" id="GO:0005525">
    <property type="term" value="F:GTP binding"/>
    <property type="evidence" value="ECO:0007669"/>
    <property type="project" value="InterPro"/>
</dbReference>
<evidence type="ECO:0000256" key="2">
    <source>
        <dbReference type="ARBA" id="ARBA00023134"/>
    </source>
</evidence>
<dbReference type="PROSITE" id="PS51718">
    <property type="entry name" value="G_DYNAMIN_2"/>
    <property type="match status" value="1"/>
</dbReference>
<feature type="domain" description="Dynamin-type G" evidence="4">
    <location>
        <begin position="28"/>
        <end position="319"/>
    </location>
</feature>
<dbReference type="PANTHER" id="PTHR11566">
    <property type="entry name" value="DYNAMIN"/>
    <property type="match status" value="1"/>
</dbReference>
<sequence length="715" mass="79781">MEGLPSGLMASAMQEKMNGLFACDVAHYINIPQIVVVGHQSSGKSSGLHGLTGLPFPRDSKLCTRFATQIIFRRAKMEGIVAFIVPAENASTEHQACVREWRKELQVLDAPAFASIISEASSVMGVASTDGQAARHTFSRDVLVLEISGPEQEHFSVIDVPGTFKRITEGVTTKDDIVLVDDMVRSYMSNPRSVMLTVVASNVDIATQEIVQLAEDLDPVGIRTLGVLTKPDLVDKGAESQVIELLEGERHRLKLGWHVIRNLGQAELGDQVALRNSIENKFFATASPWNSLDKGKAGVESLRCRLQEILAAHIRREFPKVRAEINQKIKKVRKQLDNLGPRRQSQAEQVQFLMDIALRFQNVAAAASRADYGLVIFGDRVMCLATDAVNRADEFADLMGSIGHEFTFDDSDGTEDIEECEAEDFELEMDGPIVDESSPQFNVRSVPDHTDVEDMVHSVTVTVLEPYDDDILAWLKSVHRQSRGFEIGTFDNKLLAVAMRAQATKWRDLALGYIGDIITMVHSFISRLLGRIVAVDRVRQGIMGLLIEELRAKYQAALDHTNFLLKVELEGNPATLNHYFNDNLSKCREERLRKGFEDKTFSDAQYGKVVRLDDITQNHPLGNADHVIFEIHDILRAYYKVALKRFVDNVRMQVADHLLVAGGETPLKLFSPTFVTAMTNEQLEEVAGEEPGVRRRRAALEKELGLLEQGRKILQ</sequence>
<dbReference type="PROSITE" id="PS51388">
    <property type="entry name" value="GED"/>
    <property type="match status" value="1"/>
</dbReference>
<dbReference type="GO" id="GO:0016020">
    <property type="term" value="C:membrane"/>
    <property type="evidence" value="ECO:0007669"/>
    <property type="project" value="TreeGrafter"/>
</dbReference>
<dbReference type="GO" id="GO:0006897">
    <property type="term" value="P:endocytosis"/>
    <property type="evidence" value="ECO:0007669"/>
    <property type="project" value="TreeGrafter"/>
</dbReference>
<keyword evidence="1" id="KW-0547">Nucleotide-binding</keyword>
<dbReference type="GO" id="GO:0005874">
    <property type="term" value="C:microtubule"/>
    <property type="evidence" value="ECO:0007669"/>
    <property type="project" value="TreeGrafter"/>
</dbReference>
<dbReference type="InterPro" id="IPR000375">
    <property type="entry name" value="Dynamin_stalk"/>
</dbReference>
<evidence type="ECO:0000259" key="3">
    <source>
        <dbReference type="PROSITE" id="PS51388"/>
    </source>
</evidence>
<proteinExistence type="predicted"/>
<dbReference type="GO" id="GO:0003924">
    <property type="term" value="F:GTPase activity"/>
    <property type="evidence" value="ECO:0007669"/>
    <property type="project" value="InterPro"/>
</dbReference>
<dbReference type="GO" id="GO:0005739">
    <property type="term" value="C:mitochondrion"/>
    <property type="evidence" value="ECO:0007669"/>
    <property type="project" value="TreeGrafter"/>
</dbReference>
<dbReference type="PRINTS" id="PR00195">
    <property type="entry name" value="DYNAMIN"/>
</dbReference>
<reference evidence="5 6" key="1">
    <citation type="submission" date="2018-12" db="EMBL/GenBank/DDBJ databases">
        <title>Draft genome sequence of Xylaria grammica IHI A82.</title>
        <authorList>
            <person name="Buettner E."/>
            <person name="Kellner H."/>
        </authorList>
    </citation>
    <scope>NUCLEOTIDE SEQUENCE [LARGE SCALE GENOMIC DNA]</scope>
    <source>
        <strain evidence="5 6">IHI A82</strain>
    </source>
</reference>
<dbReference type="PANTHER" id="PTHR11566:SF215">
    <property type="entry name" value="DYNAMIN GTPASE"/>
    <property type="match status" value="1"/>
</dbReference>
<comment type="caution">
    <text evidence="5">The sequence shown here is derived from an EMBL/GenBank/DDBJ whole genome shotgun (WGS) entry which is preliminary data.</text>
</comment>
<name>A0A439CNU2_9PEZI</name>
<dbReference type="Pfam" id="PF01031">
    <property type="entry name" value="Dynamin_M"/>
    <property type="match status" value="1"/>
</dbReference>
<protein>
    <recommendedName>
        <fullName evidence="7">GED domain-containing protein</fullName>
    </recommendedName>
</protein>
<dbReference type="EMBL" id="RYZI01000692">
    <property type="protein sequence ID" value="RWA03831.1"/>
    <property type="molecule type" value="Genomic_DNA"/>
</dbReference>
<keyword evidence="2" id="KW-0342">GTP-binding</keyword>
<dbReference type="InterPro" id="IPR020850">
    <property type="entry name" value="GED_dom"/>
</dbReference>
<dbReference type="InterPro" id="IPR045063">
    <property type="entry name" value="Dynamin_N"/>
</dbReference>
<dbReference type="InterPro" id="IPR022812">
    <property type="entry name" value="Dynamin"/>
</dbReference>
<evidence type="ECO:0000313" key="6">
    <source>
        <dbReference type="Proteomes" id="UP000286045"/>
    </source>
</evidence>
<dbReference type="Pfam" id="PF00350">
    <property type="entry name" value="Dynamin_N"/>
    <property type="match status" value="1"/>
</dbReference>
<dbReference type="InterPro" id="IPR027417">
    <property type="entry name" value="P-loop_NTPase"/>
</dbReference>
<accession>A0A439CNU2</accession>
<dbReference type="GO" id="GO:0048312">
    <property type="term" value="P:intracellular distribution of mitochondria"/>
    <property type="evidence" value="ECO:0007669"/>
    <property type="project" value="TreeGrafter"/>
</dbReference>
<feature type="domain" description="GED" evidence="3">
    <location>
        <begin position="628"/>
        <end position="715"/>
    </location>
</feature>
<dbReference type="Gene3D" id="3.40.50.300">
    <property type="entry name" value="P-loop containing nucleotide triphosphate hydrolases"/>
    <property type="match status" value="1"/>
</dbReference>
<keyword evidence="6" id="KW-1185">Reference proteome</keyword>
<dbReference type="SMART" id="SM00053">
    <property type="entry name" value="DYNc"/>
    <property type="match status" value="1"/>
</dbReference>
<dbReference type="STRING" id="363999.A0A439CNU2"/>
<dbReference type="FunFam" id="3.40.50.300:FF:001425">
    <property type="entry name" value="Dynamin GTPase, putative"/>
    <property type="match status" value="1"/>
</dbReference>
<dbReference type="GO" id="GO:0016559">
    <property type="term" value="P:peroxisome fission"/>
    <property type="evidence" value="ECO:0007669"/>
    <property type="project" value="TreeGrafter"/>
</dbReference>
<evidence type="ECO:0000256" key="1">
    <source>
        <dbReference type="ARBA" id="ARBA00022741"/>
    </source>
</evidence>
<dbReference type="SUPFAM" id="SSF52540">
    <property type="entry name" value="P-loop containing nucleoside triphosphate hydrolases"/>
    <property type="match status" value="1"/>
</dbReference>
<dbReference type="AlphaFoldDB" id="A0A439CNU2"/>
<dbReference type="GO" id="GO:0000266">
    <property type="term" value="P:mitochondrial fission"/>
    <property type="evidence" value="ECO:0007669"/>
    <property type="project" value="TreeGrafter"/>
</dbReference>
<evidence type="ECO:0008006" key="7">
    <source>
        <dbReference type="Google" id="ProtNLM"/>
    </source>
</evidence>
<dbReference type="InterPro" id="IPR030381">
    <property type="entry name" value="G_DYNAMIN_dom"/>
</dbReference>
<evidence type="ECO:0000313" key="5">
    <source>
        <dbReference type="EMBL" id="RWA03831.1"/>
    </source>
</evidence>
<organism evidence="5 6">
    <name type="scientific">Xylaria grammica</name>
    <dbReference type="NCBI Taxonomy" id="363999"/>
    <lineage>
        <taxon>Eukaryota</taxon>
        <taxon>Fungi</taxon>
        <taxon>Dikarya</taxon>
        <taxon>Ascomycota</taxon>
        <taxon>Pezizomycotina</taxon>
        <taxon>Sordariomycetes</taxon>
        <taxon>Xylariomycetidae</taxon>
        <taxon>Xylariales</taxon>
        <taxon>Xylariaceae</taxon>
        <taxon>Xylaria</taxon>
    </lineage>
</organism>
<dbReference type="InterPro" id="IPR001401">
    <property type="entry name" value="Dynamin_GTPase"/>
</dbReference>
<dbReference type="GO" id="GO:0008017">
    <property type="term" value="F:microtubule binding"/>
    <property type="evidence" value="ECO:0007669"/>
    <property type="project" value="TreeGrafter"/>
</dbReference>
<gene>
    <name evidence="5" type="ORF">EKO27_g11278</name>
</gene>
<evidence type="ECO:0000259" key="4">
    <source>
        <dbReference type="PROSITE" id="PS51718"/>
    </source>
</evidence>